<proteinExistence type="predicted"/>
<dbReference type="EMBL" id="OZ035830">
    <property type="protein sequence ID" value="CAL1613569.1"/>
    <property type="molecule type" value="Genomic_DNA"/>
</dbReference>
<reference evidence="1 2" key="1">
    <citation type="submission" date="2024-04" db="EMBL/GenBank/DDBJ databases">
        <authorList>
            <person name="Waldvogel A.-M."/>
            <person name="Schoenle A."/>
        </authorList>
    </citation>
    <scope>NUCLEOTIDE SEQUENCE [LARGE SCALE GENOMIC DNA]</scope>
</reference>
<protein>
    <submittedName>
        <fullName evidence="1">Uncharacterized protein</fullName>
    </submittedName>
</protein>
<organism evidence="1 2">
    <name type="scientific">Knipowitschia caucasica</name>
    <name type="common">Caucasian dwarf goby</name>
    <name type="synonym">Pomatoschistus caucasicus</name>
    <dbReference type="NCBI Taxonomy" id="637954"/>
    <lineage>
        <taxon>Eukaryota</taxon>
        <taxon>Metazoa</taxon>
        <taxon>Chordata</taxon>
        <taxon>Craniata</taxon>
        <taxon>Vertebrata</taxon>
        <taxon>Euteleostomi</taxon>
        <taxon>Actinopterygii</taxon>
        <taxon>Neopterygii</taxon>
        <taxon>Teleostei</taxon>
        <taxon>Neoteleostei</taxon>
        <taxon>Acanthomorphata</taxon>
        <taxon>Gobiaria</taxon>
        <taxon>Gobiiformes</taxon>
        <taxon>Gobioidei</taxon>
        <taxon>Gobiidae</taxon>
        <taxon>Gobiinae</taxon>
        <taxon>Knipowitschia</taxon>
    </lineage>
</organism>
<keyword evidence="2" id="KW-1185">Reference proteome</keyword>
<evidence type="ECO:0000313" key="2">
    <source>
        <dbReference type="Proteomes" id="UP001497482"/>
    </source>
</evidence>
<name>A0AAV2MJU0_KNICA</name>
<dbReference type="AlphaFoldDB" id="A0AAV2MJU0"/>
<sequence length="131" mass="14443">MSCQQTSAPPRPVPAERTASGGFRAYWSHGEGSFTLVSLNHTGNTGYQGDHCHPGMSLRGPGDTLLLLVLNILNTREKKRPGRRPRSSSLKSSSWMFRFLTAASTNQSLWSRAEEMGPFLETSSCLFSYGF</sequence>
<gene>
    <name evidence="1" type="ORF">KC01_LOCUS39758</name>
</gene>
<dbReference type="Proteomes" id="UP001497482">
    <property type="component" value="Chromosome 8"/>
</dbReference>
<accession>A0AAV2MJU0</accession>
<evidence type="ECO:0000313" key="1">
    <source>
        <dbReference type="EMBL" id="CAL1613569.1"/>
    </source>
</evidence>